<reference evidence="1" key="1">
    <citation type="submission" date="2021-02" db="EMBL/GenBank/DDBJ databases">
        <authorList>
            <person name="Nowell W R."/>
        </authorList>
    </citation>
    <scope>NUCLEOTIDE SEQUENCE</scope>
</reference>
<evidence type="ECO:0000313" key="2">
    <source>
        <dbReference type="Proteomes" id="UP000663825"/>
    </source>
</evidence>
<feature type="non-terminal residue" evidence="1">
    <location>
        <position position="1"/>
    </location>
</feature>
<dbReference type="InterPro" id="IPR013761">
    <property type="entry name" value="SAM/pointed_sf"/>
</dbReference>
<evidence type="ECO:0000313" key="1">
    <source>
        <dbReference type="EMBL" id="CAF3178602.1"/>
    </source>
</evidence>
<dbReference type="OrthoDB" id="9978456at2759"/>
<sequence>LNMVPILLQKHYKPDGWLAFLIGSLLYVDFTKHEYSKALDMLMKELKMADERNKISNKSIKPALNSVELLVDSSMLMQRPSEAISSPDNVQDWTETHVHEWLCKNDLPQMARILSGMDGLGLIYFSEHMLQSESQQVLLSLQQDSLRRVNENVSLIEISRLQSLFEKQDLATLAPRKQMTRNTKNSKSSRHCNII</sequence>
<dbReference type="PANTHER" id="PTHR46270:SF2">
    <property type="entry name" value="TIR DOMAIN-CONTAINING PROTEIN"/>
    <property type="match status" value="1"/>
</dbReference>
<gene>
    <name evidence="1" type="ORF">TIS948_LOCUS11218</name>
</gene>
<evidence type="ECO:0008006" key="3">
    <source>
        <dbReference type="Google" id="ProtNLM"/>
    </source>
</evidence>
<dbReference type="EMBL" id="CAJNXB010001579">
    <property type="protein sequence ID" value="CAF3178602.1"/>
    <property type="molecule type" value="Genomic_DNA"/>
</dbReference>
<name>A0A817PSM8_9BILA</name>
<dbReference type="Gene3D" id="1.10.150.50">
    <property type="entry name" value="Transcription Factor, Ets-1"/>
    <property type="match status" value="1"/>
</dbReference>
<proteinExistence type="predicted"/>
<organism evidence="1 2">
    <name type="scientific">Rotaria socialis</name>
    <dbReference type="NCBI Taxonomy" id="392032"/>
    <lineage>
        <taxon>Eukaryota</taxon>
        <taxon>Metazoa</taxon>
        <taxon>Spiralia</taxon>
        <taxon>Gnathifera</taxon>
        <taxon>Rotifera</taxon>
        <taxon>Eurotatoria</taxon>
        <taxon>Bdelloidea</taxon>
        <taxon>Philodinida</taxon>
        <taxon>Philodinidae</taxon>
        <taxon>Rotaria</taxon>
    </lineage>
</organism>
<protein>
    <recommendedName>
        <fullName evidence="3">SAM domain-containing protein</fullName>
    </recommendedName>
</protein>
<dbReference type="PANTHER" id="PTHR46270">
    <property type="entry name" value="ARMADILLO-TYPE FOLD-RELATED"/>
    <property type="match status" value="1"/>
</dbReference>
<accession>A0A817PSM8</accession>
<dbReference type="Proteomes" id="UP000663825">
    <property type="component" value="Unassembled WGS sequence"/>
</dbReference>
<dbReference type="SUPFAM" id="SSF47769">
    <property type="entry name" value="SAM/Pointed domain"/>
    <property type="match status" value="1"/>
</dbReference>
<dbReference type="AlphaFoldDB" id="A0A817PSM8"/>
<comment type="caution">
    <text evidence="1">The sequence shown here is derived from an EMBL/GenBank/DDBJ whole genome shotgun (WGS) entry which is preliminary data.</text>
</comment>